<comment type="caution">
    <text evidence="1">The sequence shown here is derived from an EMBL/GenBank/DDBJ whole genome shotgun (WGS) entry which is preliminary data.</text>
</comment>
<name>A0A6A4TFG0_SCOMX</name>
<sequence>MLSPTQAGPWRPMDPPPICLICLSRCVLRTLSCCGEETVNTKMRELTRTPTDPPHTGLRCKDAHNDPWFKNIPRLLSAARTIVALCLNDPFLFRDALQASRLSLRVLMKQKRDLVPVENSIIAPNTELKQISIASLTDYRQMLVTVESRRRAPRHDGDDQSISRFLCSCSKTFYNLPAVTHMPFRTRGLSSHAGSPVKTAKSPRAVMRTLSTGYWQILIVNPNALLIRYSPANQPLHLHGTIDMNDI</sequence>
<evidence type="ECO:0000313" key="1">
    <source>
        <dbReference type="EMBL" id="KAF0043975.1"/>
    </source>
</evidence>
<proteinExistence type="predicted"/>
<gene>
    <name evidence="1" type="ORF">F2P81_003133</name>
</gene>
<dbReference type="AlphaFoldDB" id="A0A6A4TFG0"/>
<organism evidence="1 2">
    <name type="scientific">Scophthalmus maximus</name>
    <name type="common">Turbot</name>
    <name type="synonym">Psetta maxima</name>
    <dbReference type="NCBI Taxonomy" id="52904"/>
    <lineage>
        <taxon>Eukaryota</taxon>
        <taxon>Metazoa</taxon>
        <taxon>Chordata</taxon>
        <taxon>Craniata</taxon>
        <taxon>Vertebrata</taxon>
        <taxon>Euteleostomi</taxon>
        <taxon>Actinopterygii</taxon>
        <taxon>Neopterygii</taxon>
        <taxon>Teleostei</taxon>
        <taxon>Neoteleostei</taxon>
        <taxon>Acanthomorphata</taxon>
        <taxon>Carangaria</taxon>
        <taxon>Pleuronectiformes</taxon>
        <taxon>Pleuronectoidei</taxon>
        <taxon>Scophthalmidae</taxon>
        <taxon>Scophthalmus</taxon>
    </lineage>
</organism>
<evidence type="ECO:0000313" key="2">
    <source>
        <dbReference type="Proteomes" id="UP000438429"/>
    </source>
</evidence>
<protein>
    <submittedName>
        <fullName evidence="1">Uncharacterized protein</fullName>
    </submittedName>
</protein>
<dbReference type="EMBL" id="VEVO01000003">
    <property type="protein sequence ID" value="KAF0043975.1"/>
    <property type="molecule type" value="Genomic_DNA"/>
</dbReference>
<reference evidence="1 2" key="1">
    <citation type="submission" date="2019-06" db="EMBL/GenBank/DDBJ databases">
        <title>Draft genomes of female and male turbot (Scophthalmus maximus).</title>
        <authorList>
            <person name="Xu H."/>
            <person name="Xu X.-W."/>
            <person name="Shao C."/>
            <person name="Chen S."/>
        </authorList>
    </citation>
    <scope>NUCLEOTIDE SEQUENCE [LARGE SCALE GENOMIC DNA]</scope>
    <source>
        <strain evidence="1">Ysfricsl-2016a</strain>
        <tissue evidence="1">Blood</tissue>
    </source>
</reference>
<accession>A0A6A4TFG0</accession>
<dbReference type="Proteomes" id="UP000438429">
    <property type="component" value="Unassembled WGS sequence"/>
</dbReference>